<dbReference type="Proteomes" id="UP001054945">
    <property type="component" value="Unassembled WGS sequence"/>
</dbReference>
<organism evidence="1 2">
    <name type="scientific">Caerostris extrusa</name>
    <name type="common">Bark spider</name>
    <name type="synonym">Caerostris bankana</name>
    <dbReference type="NCBI Taxonomy" id="172846"/>
    <lineage>
        <taxon>Eukaryota</taxon>
        <taxon>Metazoa</taxon>
        <taxon>Ecdysozoa</taxon>
        <taxon>Arthropoda</taxon>
        <taxon>Chelicerata</taxon>
        <taxon>Arachnida</taxon>
        <taxon>Araneae</taxon>
        <taxon>Araneomorphae</taxon>
        <taxon>Entelegynae</taxon>
        <taxon>Araneoidea</taxon>
        <taxon>Araneidae</taxon>
        <taxon>Caerostris</taxon>
    </lineage>
</organism>
<name>A0AAV4VUL2_CAEEX</name>
<dbReference type="AlphaFoldDB" id="A0AAV4VUL2"/>
<sequence>MNGSLTVLYQTRITGIKWQGRYLVRGVTRWSGMTSPSFLVGVFKRGHINRGSCLKSSFWEDDASSLQWPADSLYRCKW</sequence>
<gene>
    <name evidence="1" type="ORF">CEXT_73661</name>
</gene>
<accession>A0AAV4VUL2</accession>
<reference evidence="1 2" key="1">
    <citation type="submission" date="2021-06" db="EMBL/GenBank/DDBJ databases">
        <title>Caerostris extrusa draft genome.</title>
        <authorList>
            <person name="Kono N."/>
            <person name="Arakawa K."/>
        </authorList>
    </citation>
    <scope>NUCLEOTIDE SEQUENCE [LARGE SCALE GENOMIC DNA]</scope>
</reference>
<evidence type="ECO:0000313" key="2">
    <source>
        <dbReference type="Proteomes" id="UP001054945"/>
    </source>
</evidence>
<protein>
    <submittedName>
        <fullName evidence="1">Uncharacterized protein</fullName>
    </submittedName>
</protein>
<dbReference type="EMBL" id="BPLR01015125">
    <property type="protein sequence ID" value="GIY73808.1"/>
    <property type="molecule type" value="Genomic_DNA"/>
</dbReference>
<proteinExistence type="predicted"/>
<keyword evidence="2" id="KW-1185">Reference proteome</keyword>
<comment type="caution">
    <text evidence="1">The sequence shown here is derived from an EMBL/GenBank/DDBJ whole genome shotgun (WGS) entry which is preliminary data.</text>
</comment>
<evidence type="ECO:0000313" key="1">
    <source>
        <dbReference type="EMBL" id="GIY73808.1"/>
    </source>
</evidence>